<dbReference type="Gene3D" id="3.30.70.270">
    <property type="match status" value="1"/>
</dbReference>
<dbReference type="PROSITE" id="PS50887">
    <property type="entry name" value="GGDEF"/>
    <property type="match status" value="1"/>
</dbReference>
<dbReference type="InterPro" id="IPR043128">
    <property type="entry name" value="Rev_trsase/Diguanyl_cyclase"/>
</dbReference>
<accession>A0A1H6Q894</accession>
<dbReference type="Pfam" id="PF00990">
    <property type="entry name" value="GGDEF"/>
    <property type="match status" value="1"/>
</dbReference>
<dbReference type="InterPro" id="IPR000014">
    <property type="entry name" value="PAS"/>
</dbReference>
<dbReference type="SUPFAM" id="SSF55785">
    <property type="entry name" value="PYP-like sensor domain (PAS domain)"/>
    <property type="match status" value="1"/>
</dbReference>
<protein>
    <submittedName>
        <fullName evidence="3">PAS domain S-box-containing protein/diguanylate cyclase (GGDEF) domain-containing protein</fullName>
    </submittedName>
</protein>
<dbReference type="Pfam" id="PF08448">
    <property type="entry name" value="PAS_4"/>
    <property type="match status" value="1"/>
</dbReference>
<dbReference type="NCBIfam" id="TIGR00229">
    <property type="entry name" value="sensory_box"/>
    <property type="match status" value="1"/>
</dbReference>
<feature type="domain" description="PAS" evidence="1">
    <location>
        <begin position="5"/>
        <end position="80"/>
    </location>
</feature>
<dbReference type="InterPro" id="IPR035965">
    <property type="entry name" value="PAS-like_dom_sf"/>
</dbReference>
<organism evidence="3 4">
    <name type="scientific">Allopseudospirillum japonicum</name>
    <dbReference type="NCBI Taxonomy" id="64971"/>
    <lineage>
        <taxon>Bacteria</taxon>
        <taxon>Pseudomonadati</taxon>
        <taxon>Pseudomonadota</taxon>
        <taxon>Gammaproteobacteria</taxon>
        <taxon>Oceanospirillales</taxon>
        <taxon>Oceanospirillaceae</taxon>
        <taxon>Allopseudospirillum</taxon>
    </lineage>
</organism>
<evidence type="ECO:0000313" key="4">
    <source>
        <dbReference type="Proteomes" id="UP000242999"/>
    </source>
</evidence>
<evidence type="ECO:0000259" key="2">
    <source>
        <dbReference type="PROSITE" id="PS50887"/>
    </source>
</evidence>
<dbReference type="Proteomes" id="UP000242999">
    <property type="component" value="Unassembled WGS sequence"/>
</dbReference>
<dbReference type="PROSITE" id="PS50112">
    <property type="entry name" value="PAS"/>
    <property type="match status" value="1"/>
</dbReference>
<dbReference type="AlphaFoldDB" id="A0A1H6Q894"/>
<sequence>MTDINPEIMLQVIEQSEDLLLLLSLPDGNIEYINAAACLTLGYTPQALKGQAFNTFLPELSAPELESILSGLASDTLSSTLVVTPVRDGLGTDRDTEFRLQCVMLNGERQPLVAVQGRDVSERVAITDEVHSLLADAQIETQLDPISRLFQLKYLLEVIQAQGGAPLPVLILDIKNLPQINTDYGHDIGDRILLHAGQILKRCAPLETDICSRYSGRRLVVLMPTSPIHRVKDVAERLSRGLARLTYEQYPELRIMAALGVSVVRQVAEFHQVAQELRALSTDAHYEIHLIKPKADHQTTSV</sequence>
<dbReference type="Gene3D" id="3.30.450.20">
    <property type="entry name" value="PAS domain"/>
    <property type="match status" value="1"/>
</dbReference>
<feature type="domain" description="GGDEF" evidence="2">
    <location>
        <begin position="165"/>
        <end position="302"/>
    </location>
</feature>
<proteinExistence type="predicted"/>
<dbReference type="PANTHER" id="PTHR44757:SF2">
    <property type="entry name" value="BIOFILM ARCHITECTURE MAINTENANCE PROTEIN MBAA"/>
    <property type="match status" value="1"/>
</dbReference>
<dbReference type="InterPro" id="IPR013656">
    <property type="entry name" value="PAS_4"/>
</dbReference>
<dbReference type="EMBL" id="FNYH01000001">
    <property type="protein sequence ID" value="SEI38076.1"/>
    <property type="molecule type" value="Genomic_DNA"/>
</dbReference>
<gene>
    <name evidence="3" type="ORF">SAMN05421831_101118</name>
</gene>
<dbReference type="CDD" id="cd00130">
    <property type="entry name" value="PAS"/>
    <property type="match status" value="1"/>
</dbReference>
<reference evidence="4" key="1">
    <citation type="submission" date="2016-10" db="EMBL/GenBank/DDBJ databases">
        <authorList>
            <person name="Varghese N."/>
            <person name="Submissions S."/>
        </authorList>
    </citation>
    <scope>NUCLEOTIDE SEQUENCE [LARGE SCALE GENOMIC DNA]</scope>
    <source>
        <strain evidence="4">DSM 7165</strain>
    </source>
</reference>
<dbReference type="PANTHER" id="PTHR44757">
    <property type="entry name" value="DIGUANYLATE CYCLASE DGCP"/>
    <property type="match status" value="1"/>
</dbReference>
<dbReference type="InterPro" id="IPR029787">
    <property type="entry name" value="Nucleotide_cyclase"/>
</dbReference>
<dbReference type="SUPFAM" id="SSF55073">
    <property type="entry name" value="Nucleotide cyclase"/>
    <property type="match status" value="1"/>
</dbReference>
<dbReference type="SMART" id="SM00267">
    <property type="entry name" value="GGDEF"/>
    <property type="match status" value="1"/>
</dbReference>
<dbReference type="SMART" id="SM00091">
    <property type="entry name" value="PAS"/>
    <property type="match status" value="1"/>
</dbReference>
<evidence type="ECO:0000259" key="1">
    <source>
        <dbReference type="PROSITE" id="PS50112"/>
    </source>
</evidence>
<dbReference type="STRING" id="64971.SAMN05421831_101118"/>
<dbReference type="InterPro" id="IPR052155">
    <property type="entry name" value="Biofilm_reg_signaling"/>
</dbReference>
<keyword evidence="4" id="KW-1185">Reference proteome</keyword>
<name>A0A1H6Q894_9GAMM</name>
<dbReference type="InterPro" id="IPR000160">
    <property type="entry name" value="GGDEF_dom"/>
</dbReference>
<evidence type="ECO:0000313" key="3">
    <source>
        <dbReference type="EMBL" id="SEI38076.1"/>
    </source>
</evidence>
<dbReference type="NCBIfam" id="TIGR00254">
    <property type="entry name" value="GGDEF"/>
    <property type="match status" value="1"/>
</dbReference>
<dbReference type="RefSeq" id="WP_177166728.1">
    <property type="nucleotide sequence ID" value="NZ_FNYH01000001.1"/>
</dbReference>